<accession>A0A5B7CX35</accession>
<name>A0A5B7CX35_PORTR</name>
<comment type="caution">
    <text evidence="1">The sequence shown here is derived from an EMBL/GenBank/DDBJ whole genome shotgun (WGS) entry which is preliminary data.</text>
</comment>
<evidence type="ECO:0000313" key="1">
    <source>
        <dbReference type="EMBL" id="MPC14397.1"/>
    </source>
</evidence>
<evidence type="ECO:0000313" key="2">
    <source>
        <dbReference type="Proteomes" id="UP000324222"/>
    </source>
</evidence>
<keyword evidence="2" id="KW-1185">Reference proteome</keyword>
<proteinExistence type="predicted"/>
<dbReference type="EMBL" id="VSRR010000349">
    <property type="protein sequence ID" value="MPC14397.1"/>
    <property type="molecule type" value="Genomic_DNA"/>
</dbReference>
<gene>
    <name evidence="1" type="ORF">E2C01_007162</name>
</gene>
<reference evidence="1 2" key="1">
    <citation type="submission" date="2019-05" db="EMBL/GenBank/DDBJ databases">
        <title>Another draft genome of Portunus trituberculatus and its Hox gene families provides insights of decapod evolution.</title>
        <authorList>
            <person name="Jeong J.-H."/>
            <person name="Song I."/>
            <person name="Kim S."/>
            <person name="Choi T."/>
            <person name="Kim D."/>
            <person name="Ryu S."/>
            <person name="Kim W."/>
        </authorList>
    </citation>
    <scope>NUCLEOTIDE SEQUENCE [LARGE SCALE GENOMIC DNA]</scope>
    <source>
        <tissue evidence="1">Muscle</tissue>
    </source>
</reference>
<protein>
    <submittedName>
        <fullName evidence="1">Uncharacterized protein</fullName>
    </submittedName>
</protein>
<dbReference type="AlphaFoldDB" id="A0A5B7CX35"/>
<organism evidence="1 2">
    <name type="scientific">Portunus trituberculatus</name>
    <name type="common">Swimming crab</name>
    <name type="synonym">Neptunus trituberculatus</name>
    <dbReference type="NCBI Taxonomy" id="210409"/>
    <lineage>
        <taxon>Eukaryota</taxon>
        <taxon>Metazoa</taxon>
        <taxon>Ecdysozoa</taxon>
        <taxon>Arthropoda</taxon>
        <taxon>Crustacea</taxon>
        <taxon>Multicrustacea</taxon>
        <taxon>Malacostraca</taxon>
        <taxon>Eumalacostraca</taxon>
        <taxon>Eucarida</taxon>
        <taxon>Decapoda</taxon>
        <taxon>Pleocyemata</taxon>
        <taxon>Brachyura</taxon>
        <taxon>Eubrachyura</taxon>
        <taxon>Portunoidea</taxon>
        <taxon>Portunidae</taxon>
        <taxon>Portuninae</taxon>
        <taxon>Portunus</taxon>
    </lineage>
</organism>
<dbReference type="Proteomes" id="UP000324222">
    <property type="component" value="Unassembled WGS sequence"/>
</dbReference>
<sequence length="80" mass="9050">MKTRHGTRGINLLCGFEKQRLNERTKYQLWPFLSPAVCLEYHFPLTTTTTTTTSTTTTTTTTTTSILCQTEENMLLCVDG</sequence>